<keyword evidence="11" id="KW-1185">Reference proteome</keyword>
<dbReference type="NCBIfam" id="NF002111">
    <property type="entry name" value="PRK00951.2-1"/>
    <property type="match status" value="1"/>
</dbReference>
<dbReference type="InterPro" id="IPR038494">
    <property type="entry name" value="IGPD_sf"/>
</dbReference>
<dbReference type="PROSITE" id="PS00955">
    <property type="entry name" value="IGP_DEHYDRATASE_2"/>
    <property type="match status" value="1"/>
</dbReference>
<evidence type="ECO:0000313" key="9">
    <source>
        <dbReference type="EMBL" id="TFH98211.1"/>
    </source>
</evidence>
<keyword evidence="4 6" id="KW-0368">Histidine biosynthesis</keyword>
<reference evidence="9 11" key="2">
    <citation type="submission" date="2019-03" db="EMBL/GenBank/DDBJ databases">
        <title>Reclassification of Micrococcus aloeverae and Micrococcus yunnanensis as later heterotypic synonyms of Micrococcus luteus.</title>
        <authorList>
            <person name="Huang C.-H."/>
        </authorList>
    </citation>
    <scope>NUCLEOTIDE SEQUENCE [LARGE SCALE GENOMIC DNA]</scope>
    <source>
        <strain evidence="9 11">BCRC 12151</strain>
    </source>
</reference>
<evidence type="ECO:0000256" key="4">
    <source>
        <dbReference type="ARBA" id="ARBA00023102"/>
    </source>
</evidence>
<dbReference type="PANTHER" id="PTHR23133:SF2">
    <property type="entry name" value="IMIDAZOLEGLYCEROL-PHOSPHATE DEHYDRATASE"/>
    <property type="match status" value="1"/>
</dbReference>
<evidence type="ECO:0000256" key="6">
    <source>
        <dbReference type="HAMAP-Rule" id="MF_00076"/>
    </source>
</evidence>
<dbReference type="GO" id="GO:0005737">
    <property type="term" value="C:cytoplasm"/>
    <property type="evidence" value="ECO:0007669"/>
    <property type="project" value="UniProtKB-SubCell"/>
</dbReference>
<evidence type="ECO:0000256" key="7">
    <source>
        <dbReference type="RuleBase" id="RU000599"/>
    </source>
</evidence>
<evidence type="ECO:0000256" key="2">
    <source>
        <dbReference type="ARBA" id="ARBA00016664"/>
    </source>
</evidence>
<organism evidence="8 10">
    <name type="scientific">Micrococcus lylae</name>
    <dbReference type="NCBI Taxonomy" id="1273"/>
    <lineage>
        <taxon>Bacteria</taxon>
        <taxon>Bacillati</taxon>
        <taxon>Actinomycetota</taxon>
        <taxon>Actinomycetes</taxon>
        <taxon>Micrococcales</taxon>
        <taxon>Micrococcaceae</taxon>
        <taxon>Micrococcus</taxon>
    </lineage>
</organism>
<dbReference type="InterPro" id="IPR020568">
    <property type="entry name" value="Ribosomal_Su5_D2-typ_SF"/>
</dbReference>
<evidence type="ECO:0000313" key="8">
    <source>
        <dbReference type="EMBL" id="SJN24717.1"/>
    </source>
</evidence>
<dbReference type="GO" id="GO:0004424">
    <property type="term" value="F:imidazoleglycerol-phosphate dehydratase activity"/>
    <property type="evidence" value="ECO:0007669"/>
    <property type="project" value="UniProtKB-UniRule"/>
</dbReference>
<comment type="catalytic activity">
    <reaction evidence="6 7">
        <text>D-erythro-1-(imidazol-4-yl)glycerol 3-phosphate = 3-(imidazol-4-yl)-2-oxopropyl phosphate + H2O</text>
        <dbReference type="Rhea" id="RHEA:11040"/>
        <dbReference type="ChEBI" id="CHEBI:15377"/>
        <dbReference type="ChEBI" id="CHEBI:57766"/>
        <dbReference type="ChEBI" id="CHEBI:58278"/>
        <dbReference type="EC" id="4.2.1.19"/>
    </reaction>
</comment>
<name>A0A1R4IXX3_9MICC</name>
<dbReference type="GO" id="GO:0000105">
    <property type="term" value="P:L-histidine biosynthetic process"/>
    <property type="evidence" value="ECO:0007669"/>
    <property type="project" value="UniProtKB-UniRule"/>
</dbReference>
<proteinExistence type="inferred from homology"/>
<dbReference type="Gene3D" id="3.30.230.40">
    <property type="entry name" value="Imidazole glycerol phosphate dehydratase, domain 1"/>
    <property type="match status" value="2"/>
</dbReference>
<evidence type="ECO:0000256" key="3">
    <source>
        <dbReference type="ARBA" id="ARBA00022605"/>
    </source>
</evidence>
<keyword evidence="3 6" id="KW-0028">Amino-acid biosynthesis</keyword>
<dbReference type="PANTHER" id="PTHR23133">
    <property type="entry name" value="IMIDAZOLEGLYCEROL-PHOSPHATE DEHYDRATASE HIS7"/>
    <property type="match status" value="1"/>
</dbReference>
<keyword evidence="6" id="KW-0963">Cytoplasm</keyword>
<dbReference type="NCBIfam" id="NF002110">
    <property type="entry name" value="PRK00951.1-6"/>
    <property type="match status" value="1"/>
</dbReference>
<dbReference type="FunFam" id="3.30.230.40:FF:000001">
    <property type="entry name" value="Imidazoleglycerol-phosphate dehydratase HisB"/>
    <property type="match status" value="1"/>
</dbReference>
<dbReference type="HAMAP" id="MF_00076">
    <property type="entry name" value="HisB"/>
    <property type="match status" value="1"/>
</dbReference>
<comment type="similarity">
    <text evidence="6 7">Belongs to the imidazoleglycerol-phosphate dehydratase family.</text>
</comment>
<dbReference type="Proteomes" id="UP000297477">
    <property type="component" value="Unassembled WGS sequence"/>
</dbReference>
<protein>
    <recommendedName>
        <fullName evidence="2 6">Imidazoleglycerol-phosphate dehydratase</fullName>
        <shortName evidence="6">IGPD</shortName>
        <ecNumber evidence="6 7">4.2.1.19</ecNumber>
    </recommendedName>
</protein>
<accession>A0A1R4IXX3</accession>
<dbReference type="NCBIfam" id="NF002114">
    <property type="entry name" value="PRK00951.2-4"/>
    <property type="match status" value="1"/>
</dbReference>
<dbReference type="UniPathway" id="UPA00031">
    <property type="reaction ID" value="UER00011"/>
</dbReference>
<keyword evidence="5 6" id="KW-0456">Lyase</keyword>
<dbReference type="FunFam" id="3.30.230.40:FF:000003">
    <property type="entry name" value="Imidazoleglycerol-phosphate dehydratase HisB"/>
    <property type="match status" value="1"/>
</dbReference>
<dbReference type="Proteomes" id="UP000196230">
    <property type="component" value="Unassembled WGS sequence"/>
</dbReference>
<dbReference type="InterPro" id="IPR000807">
    <property type="entry name" value="ImidazoleglycerolP_deHydtase"/>
</dbReference>
<dbReference type="InterPro" id="IPR020565">
    <property type="entry name" value="ImidazoleglycerP_deHydtase_CS"/>
</dbReference>
<comment type="subcellular location">
    <subcellularLocation>
        <location evidence="6 7">Cytoplasm</location>
    </subcellularLocation>
</comment>
<sequence>MAAELVSGRRARMQRTTSESDVYVEMDLDGTGTAEISTTVPFYDHMLTALCKHSQMDLTVRATGDTHIDVHHTVEDVAITLGEVLKAALGDKRGIRRFGEASVPLDEALARAVVDVSGRPYLVHEGEPEGQQYHLIGGHFTGSMTRHVFESITYHASICLHMDVVRGRDPHHIVEAQFKAFARALRAAVEDDPRVNDIPSTKGAL</sequence>
<dbReference type="OrthoDB" id="9790411at2"/>
<reference evidence="8 10" key="1">
    <citation type="submission" date="2017-02" db="EMBL/GenBank/DDBJ databases">
        <authorList>
            <person name="Peterson S.W."/>
        </authorList>
    </citation>
    <scope>NUCLEOTIDE SEQUENCE [LARGE SCALE GENOMIC DNA]</scope>
    <source>
        <strain evidence="8 10">2B3F</strain>
    </source>
</reference>
<evidence type="ECO:0000313" key="10">
    <source>
        <dbReference type="Proteomes" id="UP000196230"/>
    </source>
</evidence>
<dbReference type="CDD" id="cd07914">
    <property type="entry name" value="IGPD"/>
    <property type="match status" value="1"/>
</dbReference>
<comment type="pathway">
    <text evidence="1 6 7">Amino-acid biosynthesis; L-histidine biosynthesis; L-histidine from 5-phospho-alpha-D-ribose 1-diphosphate: step 6/9.</text>
</comment>
<evidence type="ECO:0000256" key="5">
    <source>
        <dbReference type="ARBA" id="ARBA00023239"/>
    </source>
</evidence>
<dbReference type="SUPFAM" id="SSF54211">
    <property type="entry name" value="Ribosomal protein S5 domain 2-like"/>
    <property type="match status" value="2"/>
</dbReference>
<dbReference type="PROSITE" id="PS00954">
    <property type="entry name" value="IGP_DEHYDRATASE_1"/>
    <property type="match status" value="1"/>
</dbReference>
<evidence type="ECO:0000256" key="1">
    <source>
        <dbReference type="ARBA" id="ARBA00005047"/>
    </source>
</evidence>
<dbReference type="EMBL" id="SPKT01000021">
    <property type="protein sequence ID" value="TFH98211.1"/>
    <property type="molecule type" value="Genomic_DNA"/>
</dbReference>
<dbReference type="EMBL" id="FUKP01000035">
    <property type="protein sequence ID" value="SJN24717.1"/>
    <property type="molecule type" value="Genomic_DNA"/>
</dbReference>
<evidence type="ECO:0000313" key="11">
    <source>
        <dbReference type="Proteomes" id="UP000297477"/>
    </source>
</evidence>
<dbReference type="EC" id="4.2.1.19" evidence="6 7"/>
<dbReference type="AlphaFoldDB" id="A0A1R4IXX3"/>
<gene>
    <name evidence="6 9" type="primary">hisB</name>
    <name evidence="9" type="ORF">E4A49_09555</name>
    <name evidence="8" type="ORF">FM125_05275</name>
</gene>
<dbReference type="Pfam" id="PF00475">
    <property type="entry name" value="IGPD"/>
    <property type="match status" value="1"/>
</dbReference>